<evidence type="ECO:0000313" key="11">
    <source>
        <dbReference type="EMBL" id="TFB34184.1"/>
    </source>
</evidence>
<feature type="signal peptide" evidence="8">
    <location>
        <begin position="1"/>
        <end position="20"/>
    </location>
</feature>
<evidence type="ECO:0000313" key="12">
    <source>
        <dbReference type="Proteomes" id="UP000273898"/>
    </source>
</evidence>
<proteinExistence type="inferred from homology"/>
<keyword evidence="3 7" id="KW-1134">Transmembrane beta strand</keyword>
<comment type="caution">
    <text evidence="10">The sequence shown here is derived from an EMBL/GenBank/DDBJ whole genome shotgun (WGS) entry which is preliminary data.</text>
</comment>
<reference evidence="10 12" key="1">
    <citation type="submission" date="2018-10" db="EMBL/GenBank/DDBJ databases">
        <title>Genomic Encyclopedia of Archaeal and Bacterial Type Strains, Phase II (KMG-II): from individual species to whole genera.</title>
        <authorList>
            <person name="Goeker M."/>
        </authorList>
    </citation>
    <scope>NUCLEOTIDE SEQUENCE [LARGE SCALE GENOMIC DNA]</scope>
    <source>
        <strain evidence="10 12">DSM 19624</strain>
    </source>
</reference>
<dbReference type="NCBIfam" id="TIGR04056">
    <property type="entry name" value="OMP_RagA_SusC"/>
    <property type="match status" value="1"/>
</dbReference>
<dbReference type="Proteomes" id="UP000297429">
    <property type="component" value="Unassembled WGS sequence"/>
</dbReference>
<keyword evidence="4 7" id="KW-0812">Transmembrane</keyword>
<feature type="domain" description="TonB-dependent receptor plug" evidence="9">
    <location>
        <begin position="114"/>
        <end position="237"/>
    </location>
</feature>
<dbReference type="SUPFAM" id="SSF49464">
    <property type="entry name" value="Carboxypeptidase regulatory domain-like"/>
    <property type="match status" value="1"/>
</dbReference>
<organism evidence="10 12">
    <name type="scientific">Pedobacter alluvionis</name>
    <dbReference type="NCBI Taxonomy" id="475253"/>
    <lineage>
        <taxon>Bacteria</taxon>
        <taxon>Pseudomonadati</taxon>
        <taxon>Bacteroidota</taxon>
        <taxon>Sphingobacteriia</taxon>
        <taxon>Sphingobacteriales</taxon>
        <taxon>Sphingobacteriaceae</taxon>
        <taxon>Pedobacter</taxon>
    </lineage>
</organism>
<evidence type="ECO:0000259" key="9">
    <source>
        <dbReference type="Pfam" id="PF07715"/>
    </source>
</evidence>
<evidence type="ECO:0000313" key="10">
    <source>
        <dbReference type="EMBL" id="RLJ76787.1"/>
    </source>
</evidence>
<evidence type="ECO:0000256" key="8">
    <source>
        <dbReference type="SAM" id="SignalP"/>
    </source>
</evidence>
<evidence type="ECO:0000256" key="3">
    <source>
        <dbReference type="ARBA" id="ARBA00022452"/>
    </source>
</evidence>
<name>A0A497Y401_9SPHI</name>
<dbReference type="AlphaFoldDB" id="A0A497Y401"/>
<comment type="subcellular location">
    <subcellularLocation>
        <location evidence="1 7">Cell outer membrane</location>
        <topology evidence="1 7">Multi-pass membrane protein</topology>
    </subcellularLocation>
</comment>
<dbReference type="InterPro" id="IPR012910">
    <property type="entry name" value="Plug_dom"/>
</dbReference>
<evidence type="ECO:0000256" key="2">
    <source>
        <dbReference type="ARBA" id="ARBA00022448"/>
    </source>
</evidence>
<dbReference type="InterPro" id="IPR037066">
    <property type="entry name" value="Plug_dom_sf"/>
</dbReference>
<dbReference type="Gene3D" id="2.40.170.20">
    <property type="entry name" value="TonB-dependent receptor, beta-barrel domain"/>
    <property type="match status" value="1"/>
</dbReference>
<dbReference type="InterPro" id="IPR039426">
    <property type="entry name" value="TonB-dep_rcpt-like"/>
</dbReference>
<keyword evidence="5 7" id="KW-0472">Membrane</keyword>
<keyword evidence="13" id="KW-1185">Reference proteome</keyword>
<dbReference type="Gene3D" id="2.60.40.1120">
    <property type="entry name" value="Carboxypeptidase-like, regulatory domain"/>
    <property type="match status" value="1"/>
</dbReference>
<evidence type="ECO:0000256" key="7">
    <source>
        <dbReference type="PROSITE-ProRule" id="PRU01360"/>
    </source>
</evidence>
<dbReference type="OrthoDB" id="9768177at2"/>
<evidence type="ECO:0000313" key="13">
    <source>
        <dbReference type="Proteomes" id="UP000297429"/>
    </source>
</evidence>
<dbReference type="EMBL" id="RCCK01000011">
    <property type="protein sequence ID" value="RLJ76787.1"/>
    <property type="molecule type" value="Genomic_DNA"/>
</dbReference>
<evidence type="ECO:0000256" key="6">
    <source>
        <dbReference type="ARBA" id="ARBA00023237"/>
    </source>
</evidence>
<dbReference type="SUPFAM" id="SSF56935">
    <property type="entry name" value="Porins"/>
    <property type="match status" value="1"/>
</dbReference>
<dbReference type="GO" id="GO:0009279">
    <property type="term" value="C:cell outer membrane"/>
    <property type="evidence" value="ECO:0007669"/>
    <property type="project" value="UniProtKB-SubCell"/>
</dbReference>
<sequence>MYFKCLSVLLLTFLAIAAHAQTIITGTVKDSSGPLPGANVSVKGTQKATQTDGNGKFSISASSNETLVFSAVGFLRQEILVGSNKNFNISLKEDSKSLEEVTVTTGFGVKQQTRKLSYSIQEVKGEDLVRANEQNIVNALQGKVAGVMINQGSGGPQSSSRIRIRGNSSLSPNTQPLVVIDGVLIQPGVTGADSYGNAPQDFGNIMKNLNADDYESITVLKGAAASSLYGSRAQNGVLLITSKKGKGGQGLGISFSHTQTIEQAYRTMDLQNEFGAGINPTFTKDASGTPAVDGPNYFWSFGPRFDGSLVKDIDGRMINWNAQPNNLLDAYKLGNYSNSNLAFQGGDENGTFRLSYSKLYSTGILPNNKFDRDAIDFRGSRKFGKIFEINAGVNYTISNSYNPVSQSNNDNPLFALVYGTPRSYDTNYWKDHYLDPVRGGQLSGNDDPYGLSGLWFGIYEKNVRQRENVFRGNVDVKANITPWLNALVRGTLNQVNTNGETKNIGNGVGFTGGEYALSQSNQKSSRLQFLLNGNKKFGQDFDFNMSIGAETARDFGNKYTKTRTDGGLKDPGKFFLGNSVNNTIVENSTDGSQRTDAVYAYGDLTYKNMLTLNFSARNDWSSTLTYPDGHGDYSYTYPSVGLAYVFSESLKNKPAFDFLSYGKLRANFGYTGMGTSPFTTSAGKYQFLGTYTDETGKQMPRYGYPDYTLGNQDLKNELTKEFELGTELRFFNDRLGVDFSFYKKNTTNQILSLALPIESGVQKKLFNAGNIQNKGIEILLTGVPIRTKEFEWTSTINFARNKNKIISLAPGVDSYTLGYAFGADMTSVAVAGQEYGSIYTGYGYATYQATDAQGNNIDDPNNGQKLLKANGSYFRSSDAGQGNKNLGSMMEKFNASSINNIRYKNFNLGFQIDAKVGGLLASGTHQYGTNFGAFESTLFGRSADFGGLPRKDAQGNVIANDGVIPEGVFAKGTLLNNVNVGGLTFQQAVDKGLVQPVSARIYYARLTQWSTGIREYSTFENSWVALREVSLGYTVPKRITDKINFKQVNLGVTARNLFYIYNSLPDHLNPEGLFSNSAGSFAEYGGMPYVRTFAFSVRAAL</sequence>
<evidence type="ECO:0000256" key="5">
    <source>
        <dbReference type="ARBA" id="ARBA00023136"/>
    </source>
</evidence>
<keyword evidence="6 7" id="KW-0998">Cell outer membrane</keyword>
<feature type="chain" id="PRO_5044605684" evidence="8">
    <location>
        <begin position="21"/>
        <end position="1101"/>
    </location>
</feature>
<dbReference type="Pfam" id="PF07715">
    <property type="entry name" value="Plug"/>
    <property type="match status" value="1"/>
</dbReference>
<keyword evidence="2 7" id="KW-0813">Transport</keyword>
<evidence type="ECO:0000256" key="4">
    <source>
        <dbReference type="ARBA" id="ARBA00022692"/>
    </source>
</evidence>
<comment type="similarity">
    <text evidence="7">Belongs to the TonB-dependent receptor family.</text>
</comment>
<keyword evidence="10" id="KW-0675">Receptor</keyword>
<gene>
    <name evidence="10" type="ORF">BCL90_1831</name>
    <name evidence="11" type="ORF">E3V97_07845</name>
</gene>
<dbReference type="InterPro" id="IPR023997">
    <property type="entry name" value="TonB-dep_OMP_SusC/RagA_CS"/>
</dbReference>
<dbReference type="PROSITE" id="PS52016">
    <property type="entry name" value="TONB_DEPENDENT_REC_3"/>
    <property type="match status" value="1"/>
</dbReference>
<accession>A0A497Y401</accession>
<reference evidence="11 13" key="2">
    <citation type="submission" date="2019-03" db="EMBL/GenBank/DDBJ databases">
        <authorList>
            <person name="He R.-H."/>
        </authorList>
    </citation>
    <scope>NUCLEOTIDE SEQUENCE [LARGE SCALE GENOMIC DNA]</scope>
    <source>
        <strain evidence="11 13">DSM 19624</strain>
    </source>
</reference>
<dbReference type="Gene3D" id="2.170.130.10">
    <property type="entry name" value="TonB-dependent receptor, plug domain"/>
    <property type="match status" value="1"/>
</dbReference>
<dbReference type="InterPro" id="IPR008969">
    <property type="entry name" value="CarboxyPept-like_regulatory"/>
</dbReference>
<dbReference type="InterPro" id="IPR023996">
    <property type="entry name" value="TonB-dep_OMP_SusC/RagA"/>
</dbReference>
<protein>
    <submittedName>
        <fullName evidence="10">Iron complex outermembrane receptor protein</fullName>
    </submittedName>
    <submittedName>
        <fullName evidence="11">SusC/RagA family TonB-linked outer membrane protein</fullName>
    </submittedName>
</protein>
<dbReference type="NCBIfam" id="TIGR04057">
    <property type="entry name" value="SusC_RagA_signa"/>
    <property type="match status" value="1"/>
</dbReference>
<dbReference type="Proteomes" id="UP000273898">
    <property type="component" value="Unassembled WGS sequence"/>
</dbReference>
<keyword evidence="8" id="KW-0732">Signal</keyword>
<dbReference type="InterPro" id="IPR036942">
    <property type="entry name" value="Beta-barrel_TonB_sf"/>
</dbReference>
<dbReference type="Pfam" id="PF13715">
    <property type="entry name" value="CarbopepD_reg_2"/>
    <property type="match status" value="1"/>
</dbReference>
<dbReference type="EMBL" id="SOPX01000001">
    <property type="protein sequence ID" value="TFB34184.1"/>
    <property type="molecule type" value="Genomic_DNA"/>
</dbReference>
<evidence type="ECO:0000256" key="1">
    <source>
        <dbReference type="ARBA" id="ARBA00004571"/>
    </source>
</evidence>